<accession>A0ABR4LEF6</accession>
<evidence type="ECO:0000313" key="7">
    <source>
        <dbReference type="EMBL" id="KAL2862921.1"/>
    </source>
</evidence>
<dbReference type="InterPro" id="IPR036318">
    <property type="entry name" value="FAD-bd_PCMH-like_sf"/>
</dbReference>
<dbReference type="PANTHER" id="PTHR42973:SF28">
    <property type="entry name" value="FAD-BINDING PCMH-TYPE DOMAIN-CONTAINING PROTEIN"/>
    <property type="match status" value="1"/>
</dbReference>
<dbReference type="EMBL" id="JBFXLQ010000059">
    <property type="protein sequence ID" value="KAL2862921.1"/>
    <property type="molecule type" value="Genomic_DNA"/>
</dbReference>
<dbReference type="PANTHER" id="PTHR42973">
    <property type="entry name" value="BINDING OXIDOREDUCTASE, PUTATIVE (AFU_ORTHOLOGUE AFUA_1G17690)-RELATED"/>
    <property type="match status" value="1"/>
</dbReference>
<feature type="chain" id="PRO_5047483677" description="FAD-binding PCMH-type domain-containing protein" evidence="5">
    <location>
        <begin position="27"/>
        <end position="520"/>
    </location>
</feature>
<feature type="domain" description="FAD-binding PCMH-type" evidence="6">
    <location>
        <begin position="64"/>
        <end position="237"/>
    </location>
</feature>
<keyword evidence="3" id="KW-0274">FAD</keyword>
<sequence>MRLLSPFGSTAFPPLLLLTISVLTQSTVFSSHCSNISSLLPGKVVLPGSDGYNASEASYFALQARLGPACIIVPSSAEDVSTAVRTLAEAPDAIFAIHSGGHSPNVGFADTDQGVTIDLQLLSHVNVGGDGSIASVGPGARWLDVHKALDPLGLDVVGGKFGHVGVGGLILGGGISNFSPSRGWACDNVVNMEVVLASGEIIDVNDSNEHADLFIALKGGQNNFGVVTRFDLRAFRQDPYWGGCIMHPQSADDAQLEAYATFKDSVNYDPNAEIEQTFFYMSTANGSGSTGSLNNMFYAKPVMNASALRMFSDIQPQIYNTMRISNSTDFTEETTALQPINNYVIQATTTFRFTPTILPRVHAIWRQLCGEMEDSGIPNLALAMTFLDVPALTPTSHNSLGFPPDSCPDRDLILCLVSMHWLDADYSRRIEDATQQVVRDIEALAEGEGLASRYRYMNYAAATWQDPIAGYGEESLEHLYRMSRKYDPRKVFQEKVRGGFKLPQEGDWEILGELGRARYT</sequence>
<protein>
    <recommendedName>
        <fullName evidence="6">FAD-binding PCMH-type domain-containing protein</fullName>
    </recommendedName>
</protein>
<keyword evidence="5" id="KW-0732">Signal</keyword>
<dbReference type="InterPro" id="IPR006094">
    <property type="entry name" value="Oxid_FAD_bind_N"/>
</dbReference>
<proteinExistence type="inferred from homology"/>
<comment type="caution">
    <text evidence="7">The sequence shown here is derived from an EMBL/GenBank/DDBJ whole genome shotgun (WGS) entry which is preliminary data.</text>
</comment>
<gene>
    <name evidence="7" type="ORF">BJX67DRAFT_275483</name>
</gene>
<dbReference type="RefSeq" id="XP_070881900.1">
    <property type="nucleotide sequence ID" value="XM_071026552.1"/>
</dbReference>
<reference evidence="7 8" key="1">
    <citation type="submission" date="2024-07" db="EMBL/GenBank/DDBJ databases">
        <title>Section-level genome sequencing and comparative genomics of Aspergillus sections Usti and Cavernicolus.</title>
        <authorList>
            <consortium name="Lawrence Berkeley National Laboratory"/>
            <person name="Nybo J.L."/>
            <person name="Vesth T.C."/>
            <person name="Theobald S."/>
            <person name="Frisvad J.C."/>
            <person name="Larsen T.O."/>
            <person name="Kjaerboelling I."/>
            <person name="Rothschild-Mancinelli K."/>
            <person name="Lyhne E.K."/>
            <person name="Kogle M.E."/>
            <person name="Barry K."/>
            <person name="Clum A."/>
            <person name="Na H."/>
            <person name="Ledsgaard L."/>
            <person name="Lin J."/>
            <person name="Lipzen A."/>
            <person name="Kuo A."/>
            <person name="Riley R."/>
            <person name="Mondo S."/>
            <person name="Labutti K."/>
            <person name="Haridas S."/>
            <person name="Pangalinan J."/>
            <person name="Salamov A.A."/>
            <person name="Simmons B.A."/>
            <person name="Magnuson J.K."/>
            <person name="Chen J."/>
            <person name="Drula E."/>
            <person name="Henrissat B."/>
            <person name="Wiebenga A."/>
            <person name="Lubbers R.J."/>
            <person name="Gomes A.C."/>
            <person name="Macurrencykelacurrency M.R."/>
            <person name="Stajich J."/>
            <person name="Grigoriev I.V."/>
            <person name="Mortensen U.H."/>
            <person name="De Vries R.P."/>
            <person name="Baker S.E."/>
            <person name="Andersen M.R."/>
        </authorList>
    </citation>
    <scope>NUCLEOTIDE SEQUENCE [LARGE SCALE GENOMIC DNA]</scope>
    <source>
        <strain evidence="7 8">CBS 449.75</strain>
    </source>
</reference>
<keyword evidence="2" id="KW-0285">Flavoprotein</keyword>
<dbReference type="GeneID" id="98141624"/>
<dbReference type="Proteomes" id="UP001610432">
    <property type="component" value="Unassembled WGS sequence"/>
</dbReference>
<evidence type="ECO:0000256" key="2">
    <source>
        <dbReference type="ARBA" id="ARBA00022630"/>
    </source>
</evidence>
<dbReference type="InterPro" id="IPR050416">
    <property type="entry name" value="FAD-linked_Oxidoreductase"/>
</dbReference>
<dbReference type="InterPro" id="IPR016166">
    <property type="entry name" value="FAD-bd_PCMH"/>
</dbReference>
<evidence type="ECO:0000256" key="5">
    <source>
        <dbReference type="SAM" id="SignalP"/>
    </source>
</evidence>
<feature type="signal peptide" evidence="5">
    <location>
        <begin position="1"/>
        <end position="26"/>
    </location>
</feature>
<keyword evidence="4" id="KW-0560">Oxidoreductase</keyword>
<evidence type="ECO:0000256" key="4">
    <source>
        <dbReference type="ARBA" id="ARBA00023002"/>
    </source>
</evidence>
<comment type="similarity">
    <text evidence="1">Belongs to the oxygen-dependent FAD-linked oxidoreductase family.</text>
</comment>
<dbReference type="InterPro" id="IPR016169">
    <property type="entry name" value="FAD-bd_PCMH_sub2"/>
</dbReference>
<dbReference type="Gene3D" id="3.30.465.10">
    <property type="match status" value="1"/>
</dbReference>
<name>A0ABR4LEF6_9EURO</name>
<dbReference type="Pfam" id="PF01565">
    <property type="entry name" value="FAD_binding_4"/>
    <property type="match status" value="1"/>
</dbReference>
<keyword evidence="8" id="KW-1185">Reference proteome</keyword>
<organism evidence="7 8">
    <name type="scientific">Aspergillus lucknowensis</name>
    <dbReference type="NCBI Taxonomy" id="176173"/>
    <lineage>
        <taxon>Eukaryota</taxon>
        <taxon>Fungi</taxon>
        <taxon>Dikarya</taxon>
        <taxon>Ascomycota</taxon>
        <taxon>Pezizomycotina</taxon>
        <taxon>Eurotiomycetes</taxon>
        <taxon>Eurotiomycetidae</taxon>
        <taxon>Eurotiales</taxon>
        <taxon>Aspergillaceae</taxon>
        <taxon>Aspergillus</taxon>
        <taxon>Aspergillus subgen. Nidulantes</taxon>
    </lineage>
</organism>
<evidence type="ECO:0000313" key="8">
    <source>
        <dbReference type="Proteomes" id="UP001610432"/>
    </source>
</evidence>
<dbReference type="SUPFAM" id="SSF56176">
    <property type="entry name" value="FAD-binding/transporter-associated domain-like"/>
    <property type="match status" value="1"/>
</dbReference>
<evidence type="ECO:0000259" key="6">
    <source>
        <dbReference type="PROSITE" id="PS51387"/>
    </source>
</evidence>
<evidence type="ECO:0000256" key="3">
    <source>
        <dbReference type="ARBA" id="ARBA00022827"/>
    </source>
</evidence>
<evidence type="ECO:0000256" key="1">
    <source>
        <dbReference type="ARBA" id="ARBA00005466"/>
    </source>
</evidence>
<dbReference type="PROSITE" id="PS51387">
    <property type="entry name" value="FAD_PCMH"/>
    <property type="match status" value="1"/>
</dbReference>